<reference evidence="2 3" key="1">
    <citation type="submission" date="2019-03" db="EMBL/GenBank/DDBJ databases">
        <title>Genomic Encyclopedia of Type Strains, Phase IV (KMG-IV): sequencing the most valuable type-strain genomes for metagenomic binning, comparative biology and taxonomic classification.</title>
        <authorList>
            <person name="Goeker M."/>
        </authorList>
    </citation>
    <scope>NUCLEOTIDE SEQUENCE [LARGE SCALE GENOMIC DNA]</scope>
    <source>
        <strain evidence="2 3">DSM 20467</strain>
    </source>
</reference>
<sequence>MEGINLVTASPALEQAQQVQATKQIKESGENLERAAKVSNTAKGDAKLKDACVQFEAMFLDLMYKEMRKTVPADSLLGDSNADNILRAMHDTEMTKNLAQAGGVGLGDMLYRQIKQQDFKPPLSEVKAYKK</sequence>
<keyword evidence="2" id="KW-0969">Cilium</keyword>
<accession>A0A4R3KBQ7</accession>
<keyword evidence="2" id="KW-0282">Flagellum</keyword>
<dbReference type="InterPro" id="IPR019301">
    <property type="entry name" value="Flagellar_prot_FlgJ_N"/>
</dbReference>
<protein>
    <submittedName>
        <fullName evidence="2">Flagellar protein FlgJ</fullName>
    </submittedName>
</protein>
<dbReference type="AlphaFoldDB" id="A0A4R3KBQ7"/>
<organism evidence="2 3">
    <name type="scientific">Pectinatus cerevisiiphilus</name>
    <dbReference type="NCBI Taxonomy" id="86956"/>
    <lineage>
        <taxon>Bacteria</taxon>
        <taxon>Bacillati</taxon>
        <taxon>Bacillota</taxon>
        <taxon>Negativicutes</taxon>
        <taxon>Selenomonadales</taxon>
        <taxon>Selenomonadaceae</taxon>
        <taxon>Pectinatus</taxon>
    </lineage>
</organism>
<dbReference type="RefSeq" id="WP_165874444.1">
    <property type="nucleotide sequence ID" value="NZ_SMAA01000004.1"/>
</dbReference>
<dbReference type="Pfam" id="PF10135">
    <property type="entry name" value="Rod-binding"/>
    <property type="match status" value="1"/>
</dbReference>
<dbReference type="EMBL" id="SMAA01000004">
    <property type="protein sequence ID" value="TCS80507.1"/>
    <property type="molecule type" value="Genomic_DNA"/>
</dbReference>
<name>A0A4R3KBQ7_9FIRM</name>
<feature type="domain" description="Flagellar protein FlgJ N-terminal" evidence="1">
    <location>
        <begin position="65"/>
        <end position="113"/>
    </location>
</feature>
<comment type="caution">
    <text evidence="2">The sequence shown here is derived from an EMBL/GenBank/DDBJ whole genome shotgun (WGS) entry which is preliminary data.</text>
</comment>
<keyword evidence="2" id="KW-0966">Cell projection</keyword>
<proteinExistence type="predicted"/>
<evidence type="ECO:0000313" key="2">
    <source>
        <dbReference type="EMBL" id="TCS80507.1"/>
    </source>
</evidence>
<keyword evidence="3" id="KW-1185">Reference proteome</keyword>
<evidence type="ECO:0000313" key="3">
    <source>
        <dbReference type="Proteomes" id="UP000295188"/>
    </source>
</evidence>
<evidence type="ECO:0000259" key="1">
    <source>
        <dbReference type="Pfam" id="PF10135"/>
    </source>
</evidence>
<dbReference type="Proteomes" id="UP000295188">
    <property type="component" value="Unassembled WGS sequence"/>
</dbReference>
<gene>
    <name evidence="2" type="ORF">EDC37_104109</name>
</gene>